<dbReference type="EMBL" id="JARK01001377">
    <property type="protein sequence ID" value="EYC14335.1"/>
    <property type="molecule type" value="Genomic_DNA"/>
</dbReference>
<protein>
    <submittedName>
        <fullName evidence="2">Uncharacterized protein</fullName>
    </submittedName>
</protein>
<feature type="region of interest" description="Disordered" evidence="1">
    <location>
        <begin position="66"/>
        <end position="95"/>
    </location>
</feature>
<feature type="compositionally biased region" description="Basic residues" evidence="1">
    <location>
        <begin position="78"/>
        <end position="95"/>
    </location>
</feature>
<gene>
    <name evidence="2" type="primary">Acey_s0041.g479</name>
    <name evidence="2" type="ORF">Y032_0041g479</name>
</gene>
<proteinExistence type="predicted"/>
<evidence type="ECO:0000313" key="2">
    <source>
        <dbReference type="EMBL" id="EYC14335.1"/>
    </source>
</evidence>
<name>A0A016UGM9_9BILA</name>
<reference evidence="3" key="1">
    <citation type="journal article" date="2015" name="Nat. Genet.">
        <title>The genome and transcriptome of the zoonotic hookworm Ancylostoma ceylanicum identify infection-specific gene families.</title>
        <authorList>
            <person name="Schwarz E.M."/>
            <person name="Hu Y."/>
            <person name="Antoshechkin I."/>
            <person name="Miller M.M."/>
            <person name="Sternberg P.W."/>
            <person name="Aroian R.V."/>
        </authorList>
    </citation>
    <scope>NUCLEOTIDE SEQUENCE</scope>
    <source>
        <strain evidence="3">HY135</strain>
    </source>
</reference>
<comment type="caution">
    <text evidence="2">The sequence shown here is derived from an EMBL/GenBank/DDBJ whole genome shotgun (WGS) entry which is preliminary data.</text>
</comment>
<organism evidence="2 3">
    <name type="scientific">Ancylostoma ceylanicum</name>
    <dbReference type="NCBI Taxonomy" id="53326"/>
    <lineage>
        <taxon>Eukaryota</taxon>
        <taxon>Metazoa</taxon>
        <taxon>Ecdysozoa</taxon>
        <taxon>Nematoda</taxon>
        <taxon>Chromadorea</taxon>
        <taxon>Rhabditida</taxon>
        <taxon>Rhabditina</taxon>
        <taxon>Rhabditomorpha</taxon>
        <taxon>Strongyloidea</taxon>
        <taxon>Ancylostomatidae</taxon>
        <taxon>Ancylostomatinae</taxon>
        <taxon>Ancylostoma</taxon>
    </lineage>
</organism>
<sequence>MAVAFLWPRKARSATAPLKQESSPVQQIMEIFLIVSYFFYHYLTANVMNNYPENLDPPMRRRFHRERRGRAACFSRPPKGHRYRRPLYSRRHKLN</sequence>
<dbReference type="Proteomes" id="UP000024635">
    <property type="component" value="Unassembled WGS sequence"/>
</dbReference>
<evidence type="ECO:0000313" key="3">
    <source>
        <dbReference type="Proteomes" id="UP000024635"/>
    </source>
</evidence>
<keyword evidence="3" id="KW-1185">Reference proteome</keyword>
<accession>A0A016UGM9</accession>
<evidence type="ECO:0000256" key="1">
    <source>
        <dbReference type="SAM" id="MobiDB-lite"/>
    </source>
</evidence>
<dbReference type="AlphaFoldDB" id="A0A016UGM9"/>